<dbReference type="PRINTS" id="PR01950">
    <property type="entry name" value="LANCSUPER"/>
</dbReference>
<dbReference type="PANTHER" id="PTHR12736">
    <property type="entry name" value="LANC-LIKE PROTEIN"/>
    <property type="match status" value="1"/>
</dbReference>
<protein>
    <submittedName>
        <fullName evidence="1">Lanthionine synthetase LanC family protein</fullName>
    </submittedName>
</protein>
<dbReference type="EMBL" id="JBJXVJ010000001">
    <property type="protein sequence ID" value="MFN1215946.1"/>
    <property type="molecule type" value="Genomic_DNA"/>
</dbReference>
<dbReference type="PANTHER" id="PTHR12736:SF7">
    <property type="entry name" value="LANC-LIKE PROTEIN 3"/>
    <property type="match status" value="1"/>
</dbReference>
<dbReference type="InterPro" id="IPR012341">
    <property type="entry name" value="6hp_glycosidase-like_sf"/>
</dbReference>
<proteinExistence type="predicted"/>
<dbReference type="SMART" id="SM01260">
    <property type="entry name" value="LANC_like"/>
    <property type="match status" value="1"/>
</dbReference>
<accession>A0ABW9JZZ8</accession>
<comment type="caution">
    <text evidence="1">The sequence shown here is derived from an EMBL/GenBank/DDBJ whole genome shotgun (WGS) entry which is preliminary data.</text>
</comment>
<evidence type="ECO:0000313" key="1">
    <source>
        <dbReference type="EMBL" id="MFN1215946.1"/>
    </source>
</evidence>
<gene>
    <name evidence="1" type="ORF">ACKW6Q_03060</name>
</gene>
<organism evidence="1 2">
    <name type="scientific">Chryseobacterium kwangjuense</name>
    <dbReference type="NCBI Taxonomy" id="267125"/>
    <lineage>
        <taxon>Bacteria</taxon>
        <taxon>Pseudomonadati</taxon>
        <taxon>Bacteroidota</taxon>
        <taxon>Flavobacteriia</taxon>
        <taxon>Flavobacteriales</taxon>
        <taxon>Weeksellaceae</taxon>
        <taxon>Chryseobacterium group</taxon>
        <taxon>Chryseobacterium</taxon>
    </lineage>
</organism>
<dbReference type="Proteomes" id="UP001634154">
    <property type="component" value="Unassembled WGS sequence"/>
</dbReference>
<dbReference type="RefSeq" id="WP_409355679.1">
    <property type="nucleotide sequence ID" value="NZ_JBJXVJ010000001.1"/>
</dbReference>
<dbReference type="Pfam" id="PF05147">
    <property type="entry name" value="LANC_like"/>
    <property type="match status" value="1"/>
</dbReference>
<evidence type="ECO:0000313" key="2">
    <source>
        <dbReference type="Proteomes" id="UP001634154"/>
    </source>
</evidence>
<reference evidence="1 2" key="1">
    <citation type="submission" date="2024-12" db="EMBL/GenBank/DDBJ databases">
        <title>Draft genome sequence of Chryseobacterium kwangjuense AG447.</title>
        <authorList>
            <person name="Cheptsov V.S."/>
            <person name="Belov A."/>
            <person name="Zavarzina A.G."/>
        </authorList>
    </citation>
    <scope>NUCLEOTIDE SEQUENCE [LARGE SCALE GENOMIC DNA]</scope>
    <source>
        <strain evidence="1 2">AG447</strain>
    </source>
</reference>
<dbReference type="Gene3D" id="1.50.10.10">
    <property type="match status" value="1"/>
</dbReference>
<name>A0ABW9JZZ8_9FLAO</name>
<sequence length="636" mass="73821">MTTNPELYELQAGLNEISEFLLTRMKKDDYGFYWDTISLDDNGTFLYHFNPSLWNGSGGIAWFFLILYENYGKENDLTTAERSFAKIYQHSMDQKIVNPSLYDGISGVIYLGLELFRVTNKNEYLDQALHIYRRYREKILAEQTEDLLIGISGILMAVCKLYHYTEDREIGEDILALTTTLLEKSLVAESGIKWGKNHLSMDSLCGFSHGNAGIGFCLLQLGKYFDHPELTWFAEQAFYYEDLYYDPLKNNWMDLRWEASKNSLPDLFDWNKNTFLTEDFDLNAWAHGACGIGNARISAFRITADPSYKKDCEKIFERCKKDVLTRSKRNHILFSGYGGLSDFLLQYHRTFDDQEALQLAADITIEGLRISRTHQHSGWGVQNSEDLGLMTGTAGIGFSILQMIKGKSFNSILHPELPETKRSTLFKGFQFKKQFFDRHYPETLKLLKTFTPVKESVYDSETIEEFSNALLEYIMCLPGNEADYLSDLHQFETFKIGIQKKHKGSLCFQTRLNILKKELTDYSKKDKASLLKKRFVRTPFISLHESKWNRKAENSKDSGPGKYMNIFYSTDQDVFHLMLNPFPSAVLQLLETPLSIEELAEHFQYPEDEKGYIEESLLEQIQELLTNYFVRIIEYY</sequence>
<dbReference type="SUPFAM" id="SSF158745">
    <property type="entry name" value="LanC-like"/>
    <property type="match status" value="1"/>
</dbReference>
<keyword evidence="2" id="KW-1185">Reference proteome</keyword>
<dbReference type="InterPro" id="IPR007822">
    <property type="entry name" value="LANC-like"/>
</dbReference>